<dbReference type="PANTHER" id="PTHR35527:SF2">
    <property type="entry name" value="HYDROLASE"/>
    <property type="match status" value="1"/>
</dbReference>
<dbReference type="GO" id="GO:0016787">
    <property type="term" value="F:hydrolase activity"/>
    <property type="evidence" value="ECO:0007669"/>
    <property type="project" value="UniProtKB-KW"/>
</dbReference>
<protein>
    <submittedName>
        <fullName evidence="5">Choloylglycine hydrolase</fullName>
    </submittedName>
</protein>
<feature type="signal peptide" evidence="3">
    <location>
        <begin position="1"/>
        <end position="25"/>
    </location>
</feature>
<sequence>MKSLTRLLAATITSASLLASSVATACTSFLLPASDGGFVYGRTLEFGMDIDSRGISIGRGVEMKGTGIDGKAGSGLAWKTQYAAIGASGLNLPILVDGFNEKGLAGGMLYAPNISQFQEVSPADSSKSIASYEMLVYALTNFATVDEAREGFRQIKVNESPQKLFKGVVPLHLTLHDASGKSIVIEYIGGDLQINDNPTGVLTNAPHFSWHLNNLGNYANLSTSNPAPVKVGDANFGPPSSGGGMVGLPGDMSSPSRFVRAFFMSHNAPRKLDSKQQVGTAFHILNNFDIAPGMVSLGGGFGGSSGGYEITYWSAVSDLKNQIFYIRTFGDPSVQAIRMSDIDPEIPEIRNFNLNNPWNISILSDKK</sequence>
<name>A0A2R4XLY8_9BURK</name>
<dbReference type="KEGG" id="boz:DBV39_14955"/>
<evidence type="ECO:0000256" key="1">
    <source>
        <dbReference type="ARBA" id="ARBA00006625"/>
    </source>
</evidence>
<evidence type="ECO:0000256" key="3">
    <source>
        <dbReference type="SAM" id="SignalP"/>
    </source>
</evidence>
<dbReference type="PANTHER" id="PTHR35527">
    <property type="entry name" value="CHOLOYLGLYCINE HYDROLASE"/>
    <property type="match status" value="1"/>
</dbReference>
<proteinExistence type="inferred from homology"/>
<dbReference type="Proteomes" id="UP000244571">
    <property type="component" value="Chromosome"/>
</dbReference>
<feature type="chain" id="PRO_5015316630" evidence="3">
    <location>
        <begin position="26"/>
        <end position="367"/>
    </location>
</feature>
<dbReference type="Gene3D" id="3.60.60.10">
    <property type="entry name" value="Penicillin V Acylase, Chain A"/>
    <property type="match status" value="1"/>
</dbReference>
<feature type="domain" description="Choloylglycine hydrolase/NAAA C-terminal" evidence="4">
    <location>
        <begin position="26"/>
        <end position="341"/>
    </location>
</feature>
<dbReference type="SUPFAM" id="SSF56235">
    <property type="entry name" value="N-terminal nucleophile aminohydrolases (Ntn hydrolases)"/>
    <property type="match status" value="1"/>
</dbReference>
<evidence type="ECO:0000256" key="2">
    <source>
        <dbReference type="ARBA" id="ARBA00022801"/>
    </source>
</evidence>
<dbReference type="InterPro" id="IPR052193">
    <property type="entry name" value="Peptidase_C59"/>
</dbReference>
<evidence type="ECO:0000259" key="4">
    <source>
        <dbReference type="Pfam" id="PF02275"/>
    </source>
</evidence>
<keyword evidence="2 5" id="KW-0378">Hydrolase</keyword>
<dbReference type="RefSeq" id="WP_108622218.1">
    <property type="nucleotide sequence ID" value="NZ_CP028901.1"/>
</dbReference>
<evidence type="ECO:0000313" key="6">
    <source>
        <dbReference type="Proteomes" id="UP000244571"/>
    </source>
</evidence>
<dbReference type="PROSITE" id="PS51257">
    <property type="entry name" value="PROKAR_LIPOPROTEIN"/>
    <property type="match status" value="1"/>
</dbReference>
<comment type="similarity">
    <text evidence="1">Belongs to the peptidase C59 family.</text>
</comment>
<organism evidence="5 6">
    <name type="scientific">Orrella marina</name>
    <dbReference type="NCBI Taxonomy" id="2163011"/>
    <lineage>
        <taxon>Bacteria</taxon>
        <taxon>Pseudomonadati</taxon>
        <taxon>Pseudomonadota</taxon>
        <taxon>Betaproteobacteria</taxon>
        <taxon>Burkholderiales</taxon>
        <taxon>Alcaligenaceae</taxon>
        <taxon>Orrella</taxon>
    </lineage>
</organism>
<dbReference type="InterPro" id="IPR029055">
    <property type="entry name" value="Ntn_hydrolases_N"/>
</dbReference>
<evidence type="ECO:0000313" key="5">
    <source>
        <dbReference type="EMBL" id="AWB34808.1"/>
    </source>
</evidence>
<keyword evidence="3" id="KW-0732">Signal</keyword>
<dbReference type="EMBL" id="CP028901">
    <property type="protein sequence ID" value="AWB34808.1"/>
    <property type="molecule type" value="Genomic_DNA"/>
</dbReference>
<reference evidence="5 6" key="1">
    <citation type="submission" date="2018-04" db="EMBL/GenBank/DDBJ databases">
        <title>Bordetella sp. HZ20 isolated from seawater.</title>
        <authorList>
            <person name="Sun C."/>
        </authorList>
    </citation>
    <scope>NUCLEOTIDE SEQUENCE [LARGE SCALE GENOMIC DNA]</scope>
    <source>
        <strain evidence="5 6">HZ20</strain>
    </source>
</reference>
<dbReference type="CDD" id="cd00542">
    <property type="entry name" value="Ntn_PVA"/>
    <property type="match status" value="1"/>
</dbReference>
<dbReference type="AlphaFoldDB" id="A0A2R4XLY8"/>
<gene>
    <name evidence="5" type="ORF">DBV39_14955</name>
</gene>
<dbReference type="InterPro" id="IPR029132">
    <property type="entry name" value="CBAH/NAAA_C"/>
</dbReference>
<accession>A0A2R4XLY8</accession>
<dbReference type="Pfam" id="PF02275">
    <property type="entry name" value="CBAH"/>
    <property type="match status" value="1"/>
</dbReference>
<keyword evidence="6" id="KW-1185">Reference proteome</keyword>